<feature type="domain" description="Penicillin-binding protein transpeptidase" evidence="12">
    <location>
        <begin position="636"/>
        <end position="814"/>
    </location>
</feature>
<evidence type="ECO:0000256" key="7">
    <source>
        <dbReference type="ARBA" id="ARBA00022984"/>
    </source>
</evidence>
<protein>
    <submittedName>
        <fullName evidence="14">Penicillin-binding protein 2</fullName>
    </submittedName>
</protein>
<evidence type="ECO:0000313" key="14">
    <source>
        <dbReference type="EMBL" id="SHJ58596.1"/>
    </source>
</evidence>
<name>A0A1M6KI07_9FIRM</name>
<dbReference type="GO" id="GO:0005886">
    <property type="term" value="C:plasma membrane"/>
    <property type="evidence" value="ECO:0007669"/>
    <property type="project" value="UniProtKB-SubCell"/>
</dbReference>
<evidence type="ECO:0000256" key="9">
    <source>
        <dbReference type="ARBA" id="ARBA00023136"/>
    </source>
</evidence>
<dbReference type="InterPro" id="IPR050515">
    <property type="entry name" value="Beta-lactam/transpept"/>
</dbReference>
<dbReference type="PANTHER" id="PTHR30627">
    <property type="entry name" value="PEPTIDOGLYCAN D,D-TRANSPEPTIDASE"/>
    <property type="match status" value="1"/>
</dbReference>
<feature type="domain" description="Penicillin-binding protein dimerisation" evidence="13">
    <location>
        <begin position="57"/>
        <end position="112"/>
    </location>
</feature>
<evidence type="ECO:0000256" key="3">
    <source>
        <dbReference type="ARBA" id="ARBA00007171"/>
    </source>
</evidence>
<comment type="subcellular location">
    <subcellularLocation>
        <location evidence="2">Cell membrane</location>
    </subcellularLocation>
    <subcellularLocation>
        <location evidence="1">Membrane</location>
        <topology evidence="1">Single-pass membrane protein</topology>
    </subcellularLocation>
</comment>
<evidence type="ECO:0000259" key="12">
    <source>
        <dbReference type="Pfam" id="PF00905"/>
    </source>
</evidence>
<dbReference type="PANTHER" id="PTHR30627:SF2">
    <property type="entry name" value="PEPTIDOGLYCAN D,D-TRANSPEPTIDASE MRDA"/>
    <property type="match status" value="1"/>
</dbReference>
<dbReference type="InterPro" id="IPR005311">
    <property type="entry name" value="PBP_dimer"/>
</dbReference>
<keyword evidence="9 11" id="KW-0472">Membrane</keyword>
<dbReference type="InterPro" id="IPR036138">
    <property type="entry name" value="PBP_dimer_sf"/>
</dbReference>
<reference evidence="14 15" key="1">
    <citation type="submission" date="2016-11" db="EMBL/GenBank/DDBJ databases">
        <authorList>
            <person name="Jaros S."/>
            <person name="Januszkiewicz K."/>
            <person name="Wedrychowicz H."/>
        </authorList>
    </citation>
    <scope>NUCLEOTIDE SEQUENCE [LARGE SCALE GENOMIC DNA]</scope>
    <source>
        <strain evidence="14 15">DSM 17477</strain>
    </source>
</reference>
<dbReference type="SUPFAM" id="SSF56601">
    <property type="entry name" value="beta-lactamase/transpeptidase-like"/>
    <property type="match status" value="1"/>
</dbReference>
<keyword evidence="7" id="KW-0573">Peptidoglycan synthesis</keyword>
<evidence type="ECO:0000256" key="5">
    <source>
        <dbReference type="ARBA" id="ARBA00022692"/>
    </source>
</evidence>
<dbReference type="InterPro" id="IPR012338">
    <property type="entry name" value="Beta-lactam/transpept-like"/>
</dbReference>
<accession>A0A1M6KI07</accession>
<dbReference type="GO" id="GO:0071972">
    <property type="term" value="F:peptidoglycan L,D-transpeptidase activity"/>
    <property type="evidence" value="ECO:0007669"/>
    <property type="project" value="TreeGrafter"/>
</dbReference>
<keyword evidence="5 11" id="KW-0812">Transmembrane</keyword>
<evidence type="ECO:0000256" key="6">
    <source>
        <dbReference type="ARBA" id="ARBA00022960"/>
    </source>
</evidence>
<evidence type="ECO:0000256" key="2">
    <source>
        <dbReference type="ARBA" id="ARBA00004236"/>
    </source>
</evidence>
<evidence type="ECO:0000256" key="10">
    <source>
        <dbReference type="ARBA" id="ARBA00023316"/>
    </source>
</evidence>
<dbReference type="GO" id="GO:0008360">
    <property type="term" value="P:regulation of cell shape"/>
    <property type="evidence" value="ECO:0007669"/>
    <property type="project" value="UniProtKB-KW"/>
</dbReference>
<dbReference type="GO" id="GO:0008658">
    <property type="term" value="F:penicillin binding"/>
    <property type="evidence" value="ECO:0007669"/>
    <property type="project" value="InterPro"/>
</dbReference>
<dbReference type="Gene3D" id="3.90.1310.10">
    <property type="entry name" value="Penicillin-binding protein 2a (Domain 2)"/>
    <property type="match status" value="2"/>
</dbReference>
<proteinExistence type="inferred from homology"/>
<dbReference type="Pfam" id="PF03717">
    <property type="entry name" value="PBP_dimer"/>
    <property type="match status" value="2"/>
</dbReference>
<dbReference type="GO" id="GO:0009252">
    <property type="term" value="P:peptidoglycan biosynthetic process"/>
    <property type="evidence" value="ECO:0007669"/>
    <property type="project" value="UniProtKB-KW"/>
</dbReference>
<keyword evidence="6" id="KW-0133">Cell shape</keyword>
<sequence length="1099" mass="124664">MVIQISIFDIKNRFNILFYIILLMLLVLAFRLASLTIVQGEAYRTEADVKTIRDIPIKAPRGNIYDRNGILLAGNVPSFTVQMRKDDIDSEDLNDTVLLLAEILDRNNETILDEFPIELNSIVFDSDYSVSEFYYPEEKVEALFIEHGLVEEIFTAAEDFESLIDLKERISFIMNKEIEDFPVSYKNGEYYFTDITIEGVTPVQYIIDAVYEDGRILGKYLTNSEIRLMMFNILYENNLVEGLELVPYSFTYDNDYYAIKKDLVTRSEYIDFTTDAKSDFSHLVRQYCYDDFFRNVFVADEENIMPGVTLYDKVMELNPELPIVYTVDEEQNVVYFNFTNNEEKNEFLLQEGYSEEATAYSILVEYAIAGNMDFDIITSDEVKYYAQEALLAYINPSISVSRWEYTSVIKKVNWVEGNLGSVDDDSISAQNVFRDLKENAGFEVDISDYLARKVFAIKERYVKQGYLAYHPIDISYGVSEKTVALISENYDKLKGVEITVEPLRYYPYKESAAHILGYLGRISQDYEIEKYINQGDYSRDDIIGKTGVEENFEYLLNGTKGSETLKVDVYGNRISTVETGEPVPGNNLYLTIDIDLQRNAEKYLERALEEIQVGGVFESKWGDFKFDNTYKNAVSGALVALDVNTGEVLAMVNYPSYDPNLFSTGISQNDWQDLLNESKNPLAPKPLYNISMLTAIQPGSTFKIITALAALEKGISPYEQIYCAGHMEIGSQTFGCWIWNMYKGLHGYENMFDAIRDSCNFYFFSVVLGENKATGERVSVKVELEDILSMAEQMGLNDKTGIEISIPNEVSGRLPDPDTKINNIKYFLRLYLDDEIENFVVEGTTINDDEKEQIVNEIVSWVRGNEPMTRTEVFDSLGKLGLDPEMRNNRGIPLGDIIKYTYLNQAVWNDGDTMNISIGQGSNAYTPIQMANYIATVANGGYRHNVSVIKKGTTYNEDRVTYMPERNSERIDLSDYSFLDTVTKGMVMVSENTGGMYNNFPVAVASKTGTAEKDGLNPETGEPYDDFGWYVAFAPADDPQIAVASVIFQGGSGRFPAPVVREVIGDYLNLKSEEELEQEALEAELEAQATEAEEGGTNE</sequence>
<feature type="transmembrane region" description="Helical" evidence="11">
    <location>
        <begin position="16"/>
        <end position="38"/>
    </location>
</feature>
<evidence type="ECO:0000256" key="1">
    <source>
        <dbReference type="ARBA" id="ARBA00004167"/>
    </source>
</evidence>
<comment type="similarity">
    <text evidence="3">Belongs to the transpeptidase family.</text>
</comment>
<evidence type="ECO:0000259" key="13">
    <source>
        <dbReference type="Pfam" id="PF03717"/>
    </source>
</evidence>
<feature type="domain" description="Penicillin-binding protein dimerisation" evidence="13">
    <location>
        <begin position="456"/>
        <end position="577"/>
    </location>
</feature>
<dbReference type="SUPFAM" id="SSF56519">
    <property type="entry name" value="Penicillin binding protein dimerisation domain"/>
    <property type="match status" value="2"/>
</dbReference>
<evidence type="ECO:0000256" key="8">
    <source>
        <dbReference type="ARBA" id="ARBA00022989"/>
    </source>
</evidence>
<dbReference type="EMBL" id="FQZL01000026">
    <property type="protein sequence ID" value="SHJ58596.1"/>
    <property type="molecule type" value="Genomic_DNA"/>
</dbReference>
<gene>
    <name evidence="14" type="ORF">SAMN02745751_02899</name>
</gene>
<dbReference type="STRING" id="1121476.SAMN02745751_02899"/>
<dbReference type="GO" id="GO:0071555">
    <property type="term" value="P:cell wall organization"/>
    <property type="evidence" value="ECO:0007669"/>
    <property type="project" value="UniProtKB-KW"/>
</dbReference>
<evidence type="ECO:0000313" key="15">
    <source>
        <dbReference type="Proteomes" id="UP000184052"/>
    </source>
</evidence>
<evidence type="ECO:0000256" key="4">
    <source>
        <dbReference type="ARBA" id="ARBA00022475"/>
    </source>
</evidence>
<dbReference type="Pfam" id="PF00905">
    <property type="entry name" value="Transpeptidase"/>
    <property type="match status" value="2"/>
</dbReference>
<dbReference type="Gene3D" id="3.40.710.10">
    <property type="entry name" value="DD-peptidase/beta-lactamase superfamily"/>
    <property type="match status" value="1"/>
</dbReference>
<dbReference type="AlphaFoldDB" id="A0A1M6KI07"/>
<keyword evidence="15" id="KW-1185">Reference proteome</keyword>
<organism evidence="14 15">
    <name type="scientific">Dethiosulfatibacter aminovorans DSM 17477</name>
    <dbReference type="NCBI Taxonomy" id="1121476"/>
    <lineage>
        <taxon>Bacteria</taxon>
        <taxon>Bacillati</taxon>
        <taxon>Bacillota</taxon>
        <taxon>Tissierellia</taxon>
        <taxon>Dethiosulfatibacter</taxon>
    </lineage>
</organism>
<keyword evidence="8 11" id="KW-1133">Transmembrane helix</keyword>
<evidence type="ECO:0000256" key="11">
    <source>
        <dbReference type="SAM" id="Phobius"/>
    </source>
</evidence>
<dbReference type="InterPro" id="IPR001460">
    <property type="entry name" value="PCN-bd_Tpept"/>
</dbReference>
<keyword evidence="10" id="KW-0961">Cell wall biogenesis/degradation</keyword>
<feature type="domain" description="Penicillin-binding protein transpeptidase" evidence="12">
    <location>
        <begin position="905"/>
        <end position="1064"/>
    </location>
</feature>
<keyword evidence="4" id="KW-1003">Cell membrane</keyword>
<dbReference type="Proteomes" id="UP000184052">
    <property type="component" value="Unassembled WGS sequence"/>
</dbReference>